<dbReference type="GO" id="GO:0005886">
    <property type="term" value="C:plasma membrane"/>
    <property type="evidence" value="ECO:0007669"/>
    <property type="project" value="UniProtKB-SubCell"/>
</dbReference>
<keyword evidence="4" id="KW-0812">Transmembrane</keyword>
<evidence type="ECO:0000256" key="3">
    <source>
        <dbReference type="ARBA" id="ARBA00022475"/>
    </source>
</evidence>
<evidence type="ECO:0000256" key="1">
    <source>
        <dbReference type="ARBA" id="ARBA00004236"/>
    </source>
</evidence>
<accession>A0A9N9W8Q4</accession>
<keyword evidence="5" id="KW-1133">Transmembrane helix</keyword>
<evidence type="ECO:0000313" key="8">
    <source>
        <dbReference type="EMBL" id="CAG9785851.1"/>
    </source>
</evidence>
<dbReference type="GO" id="GO:0005737">
    <property type="term" value="C:cytoplasm"/>
    <property type="evidence" value="ECO:0007669"/>
    <property type="project" value="TreeGrafter"/>
</dbReference>
<dbReference type="Proteomes" id="UP001153714">
    <property type="component" value="Chromosome 14"/>
</dbReference>
<dbReference type="GO" id="GO:0005044">
    <property type="term" value="F:scavenger receptor activity"/>
    <property type="evidence" value="ECO:0007669"/>
    <property type="project" value="TreeGrafter"/>
</dbReference>
<organism evidence="8 9">
    <name type="scientific">Diatraea saccharalis</name>
    <name type="common">sugarcane borer</name>
    <dbReference type="NCBI Taxonomy" id="40085"/>
    <lineage>
        <taxon>Eukaryota</taxon>
        <taxon>Metazoa</taxon>
        <taxon>Ecdysozoa</taxon>
        <taxon>Arthropoda</taxon>
        <taxon>Hexapoda</taxon>
        <taxon>Insecta</taxon>
        <taxon>Pterygota</taxon>
        <taxon>Neoptera</taxon>
        <taxon>Endopterygota</taxon>
        <taxon>Lepidoptera</taxon>
        <taxon>Glossata</taxon>
        <taxon>Ditrysia</taxon>
        <taxon>Pyraloidea</taxon>
        <taxon>Crambidae</taxon>
        <taxon>Crambinae</taxon>
        <taxon>Diatraea</taxon>
    </lineage>
</organism>
<comment type="subcellular location">
    <subcellularLocation>
        <location evidence="1">Cell membrane</location>
    </subcellularLocation>
</comment>
<evidence type="ECO:0000313" key="9">
    <source>
        <dbReference type="Proteomes" id="UP001153714"/>
    </source>
</evidence>
<dbReference type="AlphaFoldDB" id="A0A9N9W8Q4"/>
<name>A0A9N9W8Q4_9NEOP</name>
<dbReference type="EMBL" id="OU893345">
    <property type="protein sequence ID" value="CAG9785851.1"/>
    <property type="molecule type" value="Genomic_DNA"/>
</dbReference>
<dbReference type="Pfam" id="PF01130">
    <property type="entry name" value="CD36"/>
    <property type="match status" value="1"/>
</dbReference>
<keyword evidence="6" id="KW-0472">Membrane</keyword>
<dbReference type="PRINTS" id="PR01609">
    <property type="entry name" value="CD36FAMILY"/>
</dbReference>
<evidence type="ECO:0000256" key="5">
    <source>
        <dbReference type="ARBA" id="ARBA00022989"/>
    </source>
</evidence>
<dbReference type="PANTHER" id="PTHR11923:SF93">
    <property type="entry name" value="GH07959P-RELATED"/>
    <property type="match status" value="1"/>
</dbReference>
<comment type="similarity">
    <text evidence="2">Belongs to the CD36 family.</text>
</comment>
<proteinExistence type="inferred from homology"/>
<evidence type="ECO:0000256" key="7">
    <source>
        <dbReference type="ARBA" id="ARBA00023180"/>
    </source>
</evidence>
<keyword evidence="7" id="KW-0325">Glycoprotein</keyword>
<keyword evidence="3" id="KW-1003">Cell membrane</keyword>
<sequence>MGYVMRYQRVSLNILVDSFIRMFHNNIFLSANVSQWLFDGIEDRVLDIATHIPFLPFDIPYDKFGWFYTRNGSLEYDGVFLMNTGASDFSQLGNVEKWRYSNRTMYRDECGVVRGSTGELWAPELGQSEVYVFAADICTYLILSKDQSVTVEGIEGVQYAANRSVFDNGHNYPHTACYCARARDRNCLPAGALNVSACRFGAPAFVSLPHFLHSDDYYPDKIHGLQPTPSV</sequence>
<reference evidence="8" key="2">
    <citation type="submission" date="2022-10" db="EMBL/GenBank/DDBJ databases">
        <authorList>
            <consortium name="ENA_rothamsted_submissions"/>
            <consortium name="culmorum"/>
            <person name="King R."/>
        </authorList>
    </citation>
    <scope>NUCLEOTIDE SEQUENCE</scope>
</reference>
<evidence type="ECO:0000256" key="2">
    <source>
        <dbReference type="ARBA" id="ARBA00010532"/>
    </source>
</evidence>
<dbReference type="PANTHER" id="PTHR11923">
    <property type="entry name" value="SCAVENGER RECEPTOR CLASS B TYPE-1 SR-B1"/>
    <property type="match status" value="1"/>
</dbReference>
<evidence type="ECO:0000256" key="6">
    <source>
        <dbReference type="ARBA" id="ARBA00023136"/>
    </source>
</evidence>
<dbReference type="InterPro" id="IPR002159">
    <property type="entry name" value="CD36_fam"/>
</dbReference>
<gene>
    <name evidence="8" type="ORF">DIATSA_LOCUS3849</name>
</gene>
<dbReference type="OrthoDB" id="514335at2759"/>
<keyword evidence="9" id="KW-1185">Reference proteome</keyword>
<evidence type="ECO:0000256" key="4">
    <source>
        <dbReference type="ARBA" id="ARBA00022692"/>
    </source>
</evidence>
<reference evidence="8" key="1">
    <citation type="submission" date="2021-12" db="EMBL/GenBank/DDBJ databases">
        <authorList>
            <person name="King R."/>
        </authorList>
    </citation>
    <scope>NUCLEOTIDE SEQUENCE</scope>
</reference>
<protein>
    <submittedName>
        <fullName evidence="8">Uncharacterized protein</fullName>
    </submittedName>
</protein>